<dbReference type="GO" id="GO:0032259">
    <property type="term" value="P:methylation"/>
    <property type="evidence" value="ECO:0007669"/>
    <property type="project" value="UniProtKB-KW"/>
</dbReference>
<keyword evidence="2" id="KW-0489">Methyltransferase</keyword>
<dbReference type="AlphaFoldDB" id="A0A1I2K7S4"/>
<sequence length="204" mass="23434">MKETKSHWEEVYNKKSYKDASWYQEKPETSLKFIAELDLPECSKIIDVGGGDSNLVDYLLKEGYRDISVLDISAKALEKAKTRLNNDAEKVNWIVADASEFEATQVYHLWHDRAAFHFLTEEKQIENYIRTLENSVASGGFVILATFSKEGPEKCSGRTIKQYSKEDLQDLLQDKFALLKCENLDHTTPTGAIQNFTFCCFRKK</sequence>
<organism evidence="2 3">
    <name type="scientific">Salegentibacter agarivorans</name>
    <dbReference type="NCBI Taxonomy" id="345907"/>
    <lineage>
        <taxon>Bacteria</taxon>
        <taxon>Pseudomonadati</taxon>
        <taxon>Bacteroidota</taxon>
        <taxon>Flavobacteriia</taxon>
        <taxon>Flavobacteriales</taxon>
        <taxon>Flavobacteriaceae</taxon>
        <taxon>Salegentibacter</taxon>
    </lineage>
</organism>
<dbReference type="EMBL" id="FOOH01000002">
    <property type="protein sequence ID" value="SFF62250.1"/>
    <property type="molecule type" value="Genomic_DNA"/>
</dbReference>
<evidence type="ECO:0000313" key="2">
    <source>
        <dbReference type="EMBL" id="SFF62250.1"/>
    </source>
</evidence>
<proteinExistence type="predicted"/>
<dbReference type="Gene3D" id="3.40.50.150">
    <property type="entry name" value="Vaccinia Virus protein VP39"/>
    <property type="match status" value="1"/>
</dbReference>
<dbReference type="GO" id="GO:0008168">
    <property type="term" value="F:methyltransferase activity"/>
    <property type="evidence" value="ECO:0007669"/>
    <property type="project" value="UniProtKB-KW"/>
</dbReference>
<evidence type="ECO:0000313" key="3">
    <source>
        <dbReference type="Proteomes" id="UP000199116"/>
    </source>
</evidence>
<protein>
    <submittedName>
        <fullName evidence="2">Methyltransferase domain-containing protein</fullName>
    </submittedName>
</protein>
<dbReference type="Pfam" id="PF13649">
    <property type="entry name" value="Methyltransf_25"/>
    <property type="match status" value="1"/>
</dbReference>
<dbReference type="CDD" id="cd02440">
    <property type="entry name" value="AdoMet_MTases"/>
    <property type="match status" value="1"/>
</dbReference>
<dbReference type="Proteomes" id="UP000199116">
    <property type="component" value="Unassembled WGS sequence"/>
</dbReference>
<accession>A0A1I2K7S4</accession>
<keyword evidence="3" id="KW-1185">Reference proteome</keyword>
<evidence type="ECO:0000259" key="1">
    <source>
        <dbReference type="Pfam" id="PF13649"/>
    </source>
</evidence>
<dbReference type="PANTHER" id="PTHR12843">
    <property type="entry name" value="PROTEIN-LYSINE N-METHYLTRANSFERASE METTL10"/>
    <property type="match status" value="1"/>
</dbReference>
<dbReference type="PANTHER" id="PTHR12843:SF5">
    <property type="entry name" value="EEF1A LYSINE METHYLTRANSFERASE 2"/>
    <property type="match status" value="1"/>
</dbReference>
<dbReference type="InterPro" id="IPR041698">
    <property type="entry name" value="Methyltransf_25"/>
</dbReference>
<reference evidence="3" key="1">
    <citation type="submission" date="2016-10" db="EMBL/GenBank/DDBJ databases">
        <authorList>
            <person name="Varghese N."/>
            <person name="Submissions S."/>
        </authorList>
    </citation>
    <scope>NUCLEOTIDE SEQUENCE [LARGE SCALE GENOMIC DNA]</scope>
    <source>
        <strain evidence="3">DSM 23515</strain>
    </source>
</reference>
<keyword evidence="2" id="KW-0808">Transferase</keyword>
<name>A0A1I2K7S4_9FLAO</name>
<dbReference type="SUPFAM" id="SSF53335">
    <property type="entry name" value="S-adenosyl-L-methionine-dependent methyltransferases"/>
    <property type="match status" value="1"/>
</dbReference>
<feature type="domain" description="Methyltransferase" evidence="1">
    <location>
        <begin position="45"/>
        <end position="140"/>
    </location>
</feature>
<dbReference type="RefSeq" id="WP_075326709.1">
    <property type="nucleotide sequence ID" value="NZ_FOOH01000002.1"/>
</dbReference>
<dbReference type="InterPro" id="IPR029063">
    <property type="entry name" value="SAM-dependent_MTases_sf"/>
</dbReference>
<gene>
    <name evidence="2" type="ORF">SAMN04488033_10235</name>
</gene>